<dbReference type="Proteomes" id="UP000299102">
    <property type="component" value="Unassembled WGS sequence"/>
</dbReference>
<organism evidence="1 2">
    <name type="scientific">Eumeta variegata</name>
    <name type="common">Bagworm moth</name>
    <name type="synonym">Eumeta japonica</name>
    <dbReference type="NCBI Taxonomy" id="151549"/>
    <lineage>
        <taxon>Eukaryota</taxon>
        <taxon>Metazoa</taxon>
        <taxon>Ecdysozoa</taxon>
        <taxon>Arthropoda</taxon>
        <taxon>Hexapoda</taxon>
        <taxon>Insecta</taxon>
        <taxon>Pterygota</taxon>
        <taxon>Neoptera</taxon>
        <taxon>Endopterygota</taxon>
        <taxon>Lepidoptera</taxon>
        <taxon>Glossata</taxon>
        <taxon>Ditrysia</taxon>
        <taxon>Tineoidea</taxon>
        <taxon>Psychidae</taxon>
        <taxon>Oiketicinae</taxon>
        <taxon>Eumeta</taxon>
    </lineage>
</organism>
<name>A0A4C1VUZ8_EUMVA</name>
<sequence length="136" mass="15238">MEVLTQRADELCYKIMISQAWVTASLPVTAQLELAASLAVTIFAFNLQFIAVKLVRSLKTTHNPHANAEMVEIGSPRKNTELRDHTENIISLRKNEGPDSHAYIRQYYLSISISAKYVECLGKIGIGIVMSERDMV</sequence>
<dbReference type="EMBL" id="BGZK01000410">
    <property type="protein sequence ID" value="GBP42029.1"/>
    <property type="molecule type" value="Genomic_DNA"/>
</dbReference>
<evidence type="ECO:0000313" key="1">
    <source>
        <dbReference type="EMBL" id="GBP42029.1"/>
    </source>
</evidence>
<keyword evidence="2" id="KW-1185">Reference proteome</keyword>
<evidence type="ECO:0000313" key="2">
    <source>
        <dbReference type="Proteomes" id="UP000299102"/>
    </source>
</evidence>
<gene>
    <name evidence="1" type="ORF">EVAR_95028_1</name>
</gene>
<dbReference type="AlphaFoldDB" id="A0A4C1VUZ8"/>
<accession>A0A4C1VUZ8</accession>
<protein>
    <submittedName>
        <fullName evidence="1">Uncharacterized protein</fullName>
    </submittedName>
</protein>
<comment type="caution">
    <text evidence="1">The sequence shown here is derived from an EMBL/GenBank/DDBJ whole genome shotgun (WGS) entry which is preliminary data.</text>
</comment>
<proteinExistence type="predicted"/>
<reference evidence="1 2" key="1">
    <citation type="journal article" date="2019" name="Commun. Biol.">
        <title>The bagworm genome reveals a unique fibroin gene that provides high tensile strength.</title>
        <authorList>
            <person name="Kono N."/>
            <person name="Nakamura H."/>
            <person name="Ohtoshi R."/>
            <person name="Tomita M."/>
            <person name="Numata K."/>
            <person name="Arakawa K."/>
        </authorList>
    </citation>
    <scope>NUCLEOTIDE SEQUENCE [LARGE SCALE GENOMIC DNA]</scope>
</reference>